<name>A0A919AYF1_9ACTN</name>
<accession>A0A919AYF1</accession>
<gene>
    <name evidence="2" type="ORF">GCM10018772_66980</name>
</gene>
<reference evidence="2" key="2">
    <citation type="submission" date="2020-09" db="EMBL/GenBank/DDBJ databases">
        <authorList>
            <person name="Sun Q."/>
            <person name="Ohkuma M."/>
        </authorList>
    </citation>
    <scope>NUCLEOTIDE SEQUENCE</scope>
    <source>
        <strain evidence="2">JCM 4477</strain>
    </source>
</reference>
<keyword evidence="3" id="KW-1185">Reference proteome</keyword>
<evidence type="ECO:0000256" key="1">
    <source>
        <dbReference type="SAM" id="MobiDB-lite"/>
    </source>
</evidence>
<proteinExistence type="predicted"/>
<comment type="caution">
    <text evidence="2">The sequence shown here is derived from an EMBL/GenBank/DDBJ whole genome shotgun (WGS) entry which is preliminary data.</text>
</comment>
<dbReference type="EMBL" id="BNBI01000021">
    <property type="protein sequence ID" value="GHF31867.1"/>
    <property type="molecule type" value="Genomic_DNA"/>
</dbReference>
<sequence>MRNVWHVREGAATVSWYDVRLVFADGARVEALAVVTEASVRLEDVRARPALSLDDLTALGDWLEGPLATACGLGAAATPAAPGARRHARPDPPRGDAEQRLVADEYLAARERGTDPVLAVMHATGHGRRGALRLIGRARDAGLLSPRRARR</sequence>
<evidence type="ECO:0000313" key="2">
    <source>
        <dbReference type="EMBL" id="GHF31867.1"/>
    </source>
</evidence>
<feature type="compositionally biased region" description="Basic and acidic residues" evidence="1">
    <location>
        <begin position="89"/>
        <end position="98"/>
    </location>
</feature>
<dbReference type="InterPro" id="IPR046186">
    <property type="entry name" value="DUF6214"/>
</dbReference>
<dbReference type="RefSeq" id="WP_190208300.1">
    <property type="nucleotide sequence ID" value="NZ_BNBI01000021.1"/>
</dbReference>
<organism evidence="2 3">
    <name type="scientific">Streptomyces fumanus</name>
    <dbReference type="NCBI Taxonomy" id="67302"/>
    <lineage>
        <taxon>Bacteria</taxon>
        <taxon>Bacillati</taxon>
        <taxon>Actinomycetota</taxon>
        <taxon>Actinomycetes</taxon>
        <taxon>Kitasatosporales</taxon>
        <taxon>Streptomycetaceae</taxon>
        <taxon>Streptomyces</taxon>
    </lineage>
</organism>
<evidence type="ECO:0000313" key="3">
    <source>
        <dbReference type="Proteomes" id="UP000630718"/>
    </source>
</evidence>
<dbReference type="Pfam" id="PF19720">
    <property type="entry name" value="DUF6214"/>
    <property type="match status" value="1"/>
</dbReference>
<feature type="region of interest" description="Disordered" evidence="1">
    <location>
        <begin position="78"/>
        <end position="98"/>
    </location>
</feature>
<protein>
    <submittedName>
        <fullName evidence="2">Uncharacterized protein</fullName>
    </submittedName>
</protein>
<dbReference type="AlphaFoldDB" id="A0A919AYF1"/>
<reference evidence="2" key="1">
    <citation type="journal article" date="2014" name="Int. J. Syst. Evol. Microbiol.">
        <title>Complete genome sequence of Corynebacterium casei LMG S-19264T (=DSM 44701T), isolated from a smear-ripened cheese.</title>
        <authorList>
            <consortium name="US DOE Joint Genome Institute (JGI-PGF)"/>
            <person name="Walter F."/>
            <person name="Albersmeier A."/>
            <person name="Kalinowski J."/>
            <person name="Ruckert C."/>
        </authorList>
    </citation>
    <scope>NUCLEOTIDE SEQUENCE</scope>
    <source>
        <strain evidence="2">JCM 4477</strain>
    </source>
</reference>
<dbReference type="Proteomes" id="UP000630718">
    <property type="component" value="Unassembled WGS sequence"/>
</dbReference>